<dbReference type="AlphaFoldDB" id="A0A2W4ZLA6"/>
<dbReference type="InterPro" id="IPR018392">
    <property type="entry name" value="LysM"/>
</dbReference>
<sequence length="437" mass="48509">MRLLYLDDHIGARENLFGGADNLRPARLIIRIGKVDSGSRTRFHQHLVPVRRKFPYAGRDKPDTMLLRLDFLGDAHDHRMLLWLKVFVKYTKITPAFLGTVQQRHRPATQICKGQANFHIIKTDFRGMKTMAQPAGNSKKDMTQGQLFWNVYTNYQDKLAGGGSEYDYNREIITYLQSDNRFLSYIDQYLEQSGKTPEQAAAIRAEAAQKHEQSAHTLNTTSGYSTDVQAVSDNLYDAVERLDTEQLGGLAAEPENGITTTPVTEPSNPEVLPEQIRPEPVIEQPAAVASIPEQSDRRTKDDVVEIAPVKAEPEKPAEFTNHSIKKGDSLWKIAQEFYGLENPKDIMRAVDHIARLNGMGDGTKANHLSIGQVIKLPDSPAAPQGTPQLDWAALDTETKSGLSGKFASAVANKVDVAENIPLPVPRPDTLPKLQAGL</sequence>
<dbReference type="PROSITE" id="PS51782">
    <property type="entry name" value="LYSM"/>
    <property type="match status" value="1"/>
</dbReference>
<dbReference type="InterPro" id="IPR036779">
    <property type="entry name" value="LysM_dom_sf"/>
</dbReference>
<dbReference type="EMBL" id="QFNK01000280">
    <property type="protein sequence ID" value="PZO82067.1"/>
    <property type="molecule type" value="Genomic_DNA"/>
</dbReference>
<evidence type="ECO:0000313" key="2">
    <source>
        <dbReference type="EMBL" id="PZO82067.1"/>
    </source>
</evidence>
<dbReference type="Proteomes" id="UP000249557">
    <property type="component" value="Unassembled WGS sequence"/>
</dbReference>
<organism evidence="2 3">
    <name type="scientific">Micavibrio aeruginosavorus</name>
    <dbReference type="NCBI Taxonomy" id="349221"/>
    <lineage>
        <taxon>Bacteria</taxon>
        <taxon>Pseudomonadati</taxon>
        <taxon>Bdellovibrionota</taxon>
        <taxon>Bdellovibrionia</taxon>
        <taxon>Bdellovibrionales</taxon>
        <taxon>Pseudobdellovibrionaceae</taxon>
        <taxon>Micavibrio</taxon>
    </lineage>
</organism>
<name>A0A2W4ZLA6_9BACT</name>
<evidence type="ECO:0000259" key="1">
    <source>
        <dbReference type="PROSITE" id="PS51782"/>
    </source>
</evidence>
<dbReference type="CDD" id="cd00118">
    <property type="entry name" value="LysM"/>
    <property type="match status" value="1"/>
</dbReference>
<evidence type="ECO:0000313" key="3">
    <source>
        <dbReference type="Proteomes" id="UP000249557"/>
    </source>
</evidence>
<reference evidence="2 3" key="1">
    <citation type="submission" date="2017-08" db="EMBL/GenBank/DDBJ databases">
        <title>Infants hospitalized years apart are colonized by the same room-sourced microbial strains.</title>
        <authorList>
            <person name="Brooks B."/>
            <person name="Olm M.R."/>
            <person name="Firek B.A."/>
            <person name="Baker R."/>
            <person name="Thomas B.C."/>
            <person name="Morowitz M.J."/>
            <person name="Banfield J.F."/>
        </authorList>
    </citation>
    <scope>NUCLEOTIDE SEQUENCE [LARGE SCALE GENOMIC DNA]</scope>
    <source>
        <strain evidence="2">S2_018_000_R2_104</strain>
    </source>
</reference>
<dbReference type="SMART" id="SM00257">
    <property type="entry name" value="LysM"/>
    <property type="match status" value="1"/>
</dbReference>
<gene>
    <name evidence="2" type="ORF">DI626_10430</name>
</gene>
<dbReference type="Gene3D" id="3.10.350.10">
    <property type="entry name" value="LysM domain"/>
    <property type="match status" value="1"/>
</dbReference>
<dbReference type="Pfam" id="PF01476">
    <property type="entry name" value="LysM"/>
    <property type="match status" value="1"/>
</dbReference>
<protein>
    <recommendedName>
        <fullName evidence="1">LysM domain-containing protein</fullName>
    </recommendedName>
</protein>
<comment type="caution">
    <text evidence="2">The sequence shown here is derived from an EMBL/GenBank/DDBJ whole genome shotgun (WGS) entry which is preliminary data.</text>
</comment>
<proteinExistence type="predicted"/>
<feature type="domain" description="LysM" evidence="1">
    <location>
        <begin position="320"/>
        <end position="376"/>
    </location>
</feature>
<accession>A0A2W4ZLA6</accession>